<evidence type="ECO:0000256" key="4">
    <source>
        <dbReference type="ARBA" id="ARBA00023163"/>
    </source>
</evidence>
<dbReference type="EMBL" id="JBEDNQ010000010">
    <property type="protein sequence ID" value="MEQ3553313.1"/>
    <property type="molecule type" value="Genomic_DNA"/>
</dbReference>
<dbReference type="CDD" id="cd17535">
    <property type="entry name" value="REC_NarL-like"/>
    <property type="match status" value="1"/>
</dbReference>
<dbReference type="SUPFAM" id="SSF52172">
    <property type="entry name" value="CheY-like"/>
    <property type="match status" value="1"/>
</dbReference>
<keyword evidence="9" id="KW-1185">Reference proteome</keyword>
<evidence type="ECO:0000259" key="7">
    <source>
        <dbReference type="PROSITE" id="PS50110"/>
    </source>
</evidence>
<evidence type="ECO:0000256" key="5">
    <source>
        <dbReference type="PROSITE-ProRule" id="PRU00169"/>
    </source>
</evidence>
<sequence>MTDPVRLMLVDDQELVRAGFAMVLDSCDDLTVVAQAGDGEQALAELDRTPVDVVLMDVRMPKLDGIEATRRAIAAHPGLRVVVLTTFDLDESVTAAIGAGASGFLLKDVKPDDLIDAVRTVHSGDSVVDPVSTRRLLRATAPLLTVPERPEAAPDAQAALADLTPREREVLELVGQGRSNSEIQAELFVSAATVKTHVGHLLAKTGSRDRVQLVALAFRAGLVA</sequence>
<evidence type="ECO:0000256" key="2">
    <source>
        <dbReference type="ARBA" id="ARBA00023015"/>
    </source>
</evidence>
<keyword evidence="3" id="KW-0238">DNA-binding</keyword>
<evidence type="ECO:0000256" key="3">
    <source>
        <dbReference type="ARBA" id="ARBA00023125"/>
    </source>
</evidence>
<protein>
    <submittedName>
        <fullName evidence="8">Response regulator transcription factor</fullName>
    </submittedName>
</protein>
<dbReference type="PROSITE" id="PS50043">
    <property type="entry name" value="HTH_LUXR_2"/>
    <property type="match status" value="1"/>
</dbReference>
<feature type="modified residue" description="4-aspartylphosphate" evidence="5">
    <location>
        <position position="57"/>
    </location>
</feature>
<proteinExistence type="predicted"/>
<dbReference type="Pfam" id="PF00072">
    <property type="entry name" value="Response_reg"/>
    <property type="match status" value="1"/>
</dbReference>
<dbReference type="InterPro" id="IPR000792">
    <property type="entry name" value="Tscrpt_reg_LuxR_C"/>
</dbReference>
<dbReference type="InterPro" id="IPR039420">
    <property type="entry name" value="WalR-like"/>
</dbReference>
<evidence type="ECO:0000313" key="9">
    <source>
        <dbReference type="Proteomes" id="UP001494902"/>
    </source>
</evidence>
<dbReference type="InterPro" id="IPR011006">
    <property type="entry name" value="CheY-like_superfamily"/>
</dbReference>
<dbReference type="CDD" id="cd06170">
    <property type="entry name" value="LuxR_C_like"/>
    <property type="match status" value="1"/>
</dbReference>
<dbReference type="RefSeq" id="WP_349300384.1">
    <property type="nucleotide sequence ID" value="NZ_JBEDNQ010000010.1"/>
</dbReference>
<dbReference type="InterPro" id="IPR016032">
    <property type="entry name" value="Sig_transdc_resp-reg_C-effctor"/>
</dbReference>
<evidence type="ECO:0000259" key="6">
    <source>
        <dbReference type="PROSITE" id="PS50043"/>
    </source>
</evidence>
<accession>A0ABV1KFU0</accession>
<dbReference type="SUPFAM" id="SSF46894">
    <property type="entry name" value="C-terminal effector domain of the bipartite response regulators"/>
    <property type="match status" value="1"/>
</dbReference>
<name>A0ABV1KFU0_9PSEU</name>
<evidence type="ECO:0000313" key="8">
    <source>
        <dbReference type="EMBL" id="MEQ3553313.1"/>
    </source>
</evidence>
<dbReference type="PROSITE" id="PS50110">
    <property type="entry name" value="RESPONSE_REGULATORY"/>
    <property type="match status" value="1"/>
</dbReference>
<dbReference type="SMART" id="SM00421">
    <property type="entry name" value="HTH_LUXR"/>
    <property type="match status" value="1"/>
</dbReference>
<dbReference type="PANTHER" id="PTHR43214">
    <property type="entry name" value="TWO-COMPONENT RESPONSE REGULATOR"/>
    <property type="match status" value="1"/>
</dbReference>
<dbReference type="InterPro" id="IPR058245">
    <property type="entry name" value="NreC/VraR/RcsB-like_REC"/>
</dbReference>
<dbReference type="PRINTS" id="PR00038">
    <property type="entry name" value="HTHLUXR"/>
</dbReference>
<dbReference type="PANTHER" id="PTHR43214:SF24">
    <property type="entry name" value="TRANSCRIPTIONAL REGULATORY PROTEIN NARL-RELATED"/>
    <property type="match status" value="1"/>
</dbReference>
<organism evidence="8 9">
    <name type="scientific">Pseudonocardia nematodicida</name>
    <dbReference type="NCBI Taxonomy" id="1206997"/>
    <lineage>
        <taxon>Bacteria</taxon>
        <taxon>Bacillati</taxon>
        <taxon>Actinomycetota</taxon>
        <taxon>Actinomycetes</taxon>
        <taxon>Pseudonocardiales</taxon>
        <taxon>Pseudonocardiaceae</taxon>
        <taxon>Pseudonocardia</taxon>
    </lineage>
</organism>
<comment type="caution">
    <text evidence="8">The sequence shown here is derived from an EMBL/GenBank/DDBJ whole genome shotgun (WGS) entry which is preliminary data.</text>
</comment>
<keyword evidence="1 5" id="KW-0597">Phosphoprotein</keyword>
<gene>
    <name evidence="8" type="ORF">WIS52_22815</name>
</gene>
<reference evidence="8 9" key="1">
    <citation type="submission" date="2024-03" db="EMBL/GenBank/DDBJ databases">
        <title>Draft genome sequence of Pseudonocardia nematodicida JCM 31783.</title>
        <authorList>
            <person name="Butdee W."/>
            <person name="Duangmal K."/>
        </authorList>
    </citation>
    <scope>NUCLEOTIDE SEQUENCE [LARGE SCALE GENOMIC DNA]</scope>
    <source>
        <strain evidence="8 9">JCM 31783</strain>
    </source>
</reference>
<dbReference type="InterPro" id="IPR001789">
    <property type="entry name" value="Sig_transdc_resp-reg_receiver"/>
</dbReference>
<dbReference type="Pfam" id="PF00196">
    <property type="entry name" value="GerE"/>
    <property type="match status" value="1"/>
</dbReference>
<dbReference type="SMART" id="SM00448">
    <property type="entry name" value="REC"/>
    <property type="match status" value="1"/>
</dbReference>
<keyword evidence="2" id="KW-0805">Transcription regulation</keyword>
<feature type="domain" description="HTH luxR-type" evidence="6">
    <location>
        <begin position="156"/>
        <end position="221"/>
    </location>
</feature>
<evidence type="ECO:0000256" key="1">
    <source>
        <dbReference type="ARBA" id="ARBA00022553"/>
    </source>
</evidence>
<dbReference type="Proteomes" id="UP001494902">
    <property type="component" value="Unassembled WGS sequence"/>
</dbReference>
<keyword evidence="4" id="KW-0804">Transcription</keyword>
<dbReference type="Gene3D" id="3.40.50.2300">
    <property type="match status" value="1"/>
</dbReference>
<feature type="domain" description="Response regulatory" evidence="7">
    <location>
        <begin position="6"/>
        <end position="122"/>
    </location>
</feature>